<evidence type="ECO:0000313" key="2">
    <source>
        <dbReference type="EMBL" id="RZM16914.1"/>
    </source>
</evidence>
<dbReference type="Proteomes" id="UP000292818">
    <property type="component" value="Unassembled WGS sequence"/>
</dbReference>
<name>A0A4Q7DX97_9LACO</name>
<accession>A0A4Q7DX97</accession>
<dbReference type="EMBL" id="SETJ01000021">
    <property type="protein sequence ID" value="RZM16914.1"/>
    <property type="molecule type" value="Genomic_DNA"/>
</dbReference>
<feature type="region of interest" description="Disordered" evidence="1">
    <location>
        <begin position="161"/>
        <end position="206"/>
    </location>
</feature>
<comment type="caution">
    <text evidence="2">The sequence shown here is derived from an EMBL/GenBank/DDBJ whole genome shotgun (WGS) entry which is preliminary data.</text>
</comment>
<protein>
    <submittedName>
        <fullName evidence="2">N-terminal cleavage protein</fullName>
    </submittedName>
</protein>
<proteinExistence type="predicted"/>
<evidence type="ECO:0000313" key="3">
    <source>
        <dbReference type="Proteomes" id="UP000292818"/>
    </source>
</evidence>
<dbReference type="AlphaFoldDB" id="A0A4Q7DX97"/>
<organism evidence="2 3">
    <name type="scientific">Lactobacillus delbrueckii</name>
    <dbReference type="NCBI Taxonomy" id="1584"/>
    <lineage>
        <taxon>Bacteria</taxon>
        <taxon>Bacillati</taxon>
        <taxon>Bacillota</taxon>
        <taxon>Bacilli</taxon>
        <taxon>Lactobacillales</taxon>
        <taxon>Lactobacillaceae</taxon>
        <taxon>Lactobacillus</taxon>
    </lineage>
</organism>
<sequence>MMKPGRRFARSKAFSLLETMVALLVTVICLSLFSSSLKLSTLFEKDRHDPNELVFSYVQFAKFLKKDSQRTYIDLENSNPLKIMFIKEEKKEDKKGEEKIDKAGYVLEMDNGGNNLRVRRSGPDGGNMTLLPIWGATFAARDGLMEVHINEKGKRSILYFKVDKAPEKEKEAEKKTEDQKTDQAKPAKGERPADQRAAASHDNSAD</sequence>
<reference evidence="2 3" key="1">
    <citation type="submission" date="2019-01" db="EMBL/GenBank/DDBJ databases">
        <title>Colonization of the human gut by bovine bacteria present in Parmesan cheese.</title>
        <authorList>
            <person name="Lugli G.A."/>
            <person name="Milani C."/>
        </authorList>
    </citation>
    <scope>NUCLEOTIDE SEQUENCE [LARGE SCALE GENOMIC DNA]</scope>
    <source>
        <strain evidence="2 3">LDELB18P1</strain>
    </source>
</reference>
<evidence type="ECO:0000256" key="1">
    <source>
        <dbReference type="SAM" id="MobiDB-lite"/>
    </source>
</evidence>
<gene>
    <name evidence="2" type="ORF">LDELB18P1_0588</name>
</gene>
<feature type="compositionally biased region" description="Basic and acidic residues" evidence="1">
    <location>
        <begin position="161"/>
        <end position="194"/>
    </location>
</feature>